<proteinExistence type="predicted"/>
<dbReference type="STRING" id="29760.F6H3D7"/>
<dbReference type="EMBL" id="FN595231">
    <property type="protein sequence ID" value="CCB46701.1"/>
    <property type="molecule type" value="Genomic_DNA"/>
</dbReference>
<organism evidence="2 3">
    <name type="scientific">Vitis vinifera</name>
    <name type="common">Grape</name>
    <dbReference type="NCBI Taxonomy" id="29760"/>
    <lineage>
        <taxon>Eukaryota</taxon>
        <taxon>Viridiplantae</taxon>
        <taxon>Streptophyta</taxon>
        <taxon>Embryophyta</taxon>
        <taxon>Tracheophyta</taxon>
        <taxon>Spermatophyta</taxon>
        <taxon>Magnoliopsida</taxon>
        <taxon>eudicotyledons</taxon>
        <taxon>Gunneridae</taxon>
        <taxon>Pentapetalae</taxon>
        <taxon>rosids</taxon>
        <taxon>Vitales</taxon>
        <taxon>Vitaceae</taxon>
        <taxon>Viteae</taxon>
        <taxon>Vitis</taxon>
    </lineage>
</organism>
<dbReference type="AlphaFoldDB" id="F6H3D7"/>
<sequence>MEGDIFFRGMVHETDGSKIFGPMPKKGEMSYIQHMNMLSSKSCICPKGYEENSPRVVEATSYECVLVIGRLRQLCSSIFGGSELGILCCFHPGQGHSKFKEHAPFNPREEVLGDADESQTGRNKDCFWS</sequence>
<protein>
    <submittedName>
        <fullName evidence="2">Uncharacterized protein</fullName>
    </submittedName>
</protein>
<dbReference type="PaxDb" id="29760-VIT_04s0008g03420.t01"/>
<accession>F6H3D7</accession>
<dbReference type="eggNOG" id="KOG1021">
    <property type="taxonomic scope" value="Eukaryota"/>
</dbReference>
<name>F6H3D7_VITVI</name>
<dbReference type="InParanoid" id="F6H3D7"/>
<evidence type="ECO:0000256" key="1">
    <source>
        <dbReference type="SAM" id="MobiDB-lite"/>
    </source>
</evidence>
<reference evidence="3" key="1">
    <citation type="journal article" date="2007" name="Nature">
        <title>The grapevine genome sequence suggests ancestral hexaploidization in major angiosperm phyla.</title>
        <authorList>
            <consortium name="The French-Italian Public Consortium for Grapevine Genome Characterization."/>
            <person name="Jaillon O."/>
            <person name="Aury J.-M."/>
            <person name="Noel B."/>
            <person name="Policriti A."/>
            <person name="Clepet C."/>
            <person name="Casagrande A."/>
            <person name="Choisne N."/>
            <person name="Aubourg S."/>
            <person name="Vitulo N."/>
            <person name="Jubin C."/>
            <person name="Vezzi A."/>
            <person name="Legeai F."/>
            <person name="Hugueney P."/>
            <person name="Dasilva C."/>
            <person name="Horner D."/>
            <person name="Mica E."/>
            <person name="Jublot D."/>
            <person name="Poulain J."/>
            <person name="Bruyere C."/>
            <person name="Billault A."/>
            <person name="Segurens B."/>
            <person name="Gouyvenoux M."/>
            <person name="Ugarte E."/>
            <person name="Cattonaro F."/>
            <person name="Anthouard V."/>
            <person name="Vico V."/>
            <person name="Del Fabbro C."/>
            <person name="Alaux M."/>
            <person name="Di Gaspero G."/>
            <person name="Dumas V."/>
            <person name="Felice N."/>
            <person name="Paillard S."/>
            <person name="Juman I."/>
            <person name="Moroldo M."/>
            <person name="Scalabrin S."/>
            <person name="Canaguier A."/>
            <person name="Le Clainche I."/>
            <person name="Malacrida G."/>
            <person name="Durand E."/>
            <person name="Pesole G."/>
            <person name="Laucou V."/>
            <person name="Chatelet P."/>
            <person name="Merdinoglu D."/>
            <person name="Delledonne M."/>
            <person name="Pezzotti M."/>
            <person name="Lecharny A."/>
            <person name="Scarpelli C."/>
            <person name="Artiguenave F."/>
            <person name="Pe M.E."/>
            <person name="Valle G."/>
            <person name="Morgante M."/>
            <person name="Caboche M."/>
            <person name="Adam-Blondon A.-F."/>
            <person name="Weissenbach J."/>
            <person name="Quetier F."/>
            <person name="Wincker P."/>
        </authorList>
    </citation>
    <scope>NUCLEOTIDE SEQUENCE [LARGE SCALE GENOMIC DNA]</scope>
    <source>
        <strain evidence="3">cv. Pinot noir / PN40024</strain>
    </source>
</reference>
<dbReference type="Proteomes" id="UP000009183">
    <property type="component" value="Chromosome 4"/>
</dbReference>
<feature type="region of interest" description="Disordered" evidence="1">
    <location>
        <begin position="101"/>
        <end position="129"/>
    </location>
</feature>
<feature type="compositionally biased region" description="Basic and acidic residues" evidence="1">
    <location>
        <begin position="101"/>
        <end position="111"/>
    </location>
</feature>
<dbReference type="HOGENOM" id="CLU_1952777_0_0_1"/>
<evidence type="ECO:0000313" key="3">
    <source>
        <dbReference type="Proteomes" id="UP000009183"/>
    </source>
</evidence>
<dbReference type="OrthoDB" id="1924787at2759"/>
<gene>
    <name evidence="2" type="ordered locus">VIT_04s0008g03420</name>
</gene>
<evidence type="ECO:0000313" key="2">
    <source>
        <dbReference type="EMBL" id="CCB46701.1"/>
    </source>
</evidence>
<keyword evidence="3" id="KW-1185">Reference proteome</keyword>